<protein>
    <recommendedName>
        <fullName evidence="5">Transferrin-like domain-containing protein</fullName>
    </recommendedName>
</protein>
<dbReference type="Gene3D" id="3.40.190.10">
    <property type="entry name" value="Periplasmic binding protein-like II"/>
    <property type="match status" value="4"/>
</dbReference>
<feature type="signal peptide" evidence="4">
    <location>
        <begin position="1"/>
        <end position="22"/>
    </location>
</feature>
<dbReference type="GO" id="GO:0006826">
    <property type="term" value="P:iron ion transport"/>
    <property type="evidence" value="ECO:0007669"/>
    <property type="project" value="TreeGrafter"/>
</dbReference>
<dbReference type="AlphaFoldDB" id="V4BH56"/>
<dbReference type="OrthoDB" id="9981115at2759"/>
<feature type="chain" id="PRO_5004719558" description="Transferrin-like domain-containing protein" evidence="4">
    <location>
        <begin position="23"/>
        <end position="734"/>
    </location>
</feature>
<proteinExistence type="predicted"/>
<dbReference type="GO" id="GO:0055037">
    <property type="term" value="C:recycling endosome"/>
    <property type="evidence" value="ECO:0007669"/>
    <property type="project" value="TreeGrafter"/>
</dbReference>
<evidence type="ECO:0000313" key="7">
    <source>
        <dbReference type="Proteomes" id="UP000030746"/>
    </source>
</evidence>
<dbReference type="OMA" id="EAQPRTH"/>
<comment type="subcellular location">
    <subcellularLocation>
        <location evidence="1">Secreted</location>
    </subcellularLocation>
</comment>
<keyword evidence="4" id="KW-0732">Signal</keyword>
<dbReference type="EMBL" id="KB202823">
    <property type="protein sequence ID" value="ESO87859.1"/>
    <property type="molecule type" value="Genomic_DNA"/>
</dbReference>
<dbReference type="PROSITE" id="PS51408">
    <property type="entry name" value="TRANSFERRIN_LIKE_4"/>
    <property type="match status" value="2"/>
</dbReference>
<evidence type="ECO:0000256" key="4">
    <source>
        <dbReference type="SAM" id="SignalP"/>
    </source>
</evidence>
<dbReference type="GO" id="GO:0005886">
    <property type="term" value="C:plasma membrane"/>
    <property type="evidence" value="ECO:0007669"/>
    <property type="project" value="TreeGrafter"/>
</dbReference>
<dbReference type="RefSeq" id="XP_009061463.1">
    <property type="nucleotide sequence ID" value="XM_009063215.1"/>
</dbReference>
<dbReference type="CDD" id="cd13529">
    <property type="entry name" value="PBP2_transferrin"/>
    <property type="match status" value="2"/>
</dbReference>
<dbReference type="GO" id="GO:0005769">
    <property type="term" value="C:early endosome"/>
    <property type="evidence" value="ECO:0007669"/>
    <property type="project" value="TreeGrafter"/>
</dbReference>
<evidence type="ECO:0000256" key="1">
    <source>
        <dbReference type="ARBA" id="ARBA00004613"/>
    </source>
</evidence>
<evidence type="ECO:0000256" key="2">
    <source>
        <dbReference type="ARBA" id="ARBA00022525"/>
    </source>
</evidence>
<keyword evidence="7" id="KW-1185">Reference proteome</keyword>
<dbReference type="PANTHER" id="PTHR11485:SF29">
    <property type="entry name" value="TRANSFERRIN 2"/>
    <property type="match status" value="1"/>
</dbReference>
<sequence length="734" mass="81389">MAVIVLILCISVICNVFSTAQADVKWCVTSQPESAKCESLRKYLADNHLTQLRCIKGGSRYECWRYIKNGDADLIRVDDTEIYSAGKLYDLKPVAKETFSSDSNAETFMYKAVVVVKADGPIKSLEDLRGKKSCHTGVGRTVGWTIPVSSLLKEKIMPQADCDNTVKSVAAFFSQSCAPTAFTSINDPYDDNPTNICEICQNKLCPKDEQFFGYLGAFKCLNDGMGDVAFVKHRTIDDAVDAGINVNKENLRLLCRDGSLKHVNEWNMCNWATRPTDVIMTSSSKNEMDIGQLRTFLESLNASASVGFFQSGSGGKDLMFTDGINHLIGIGKSQANYKTYLEPGYLTSMENYTYCGINFRWCVKTAVEKDKCNDMKAALISKRITREMECVDGASNDDCIEQIEQGTADVMTLGAKEVYSAGRYENLVPISAENYKDIGEEGTSYWAVAVVRKQNRGVNINNLKGTKSCHTGIMKQTGWILPVGFLIAHGQMAKTDKCNMAVNVGNFFKESCVPGALNPKYNPDGTNPKNLCSLCGGEQFCHRNVTNKYYSYIGALRCLVEKNADVAFVKHTTVMDVVNGDKGEPWSASLTSTDFELLCLDGSRQPVTEWATCNLARVPSQAVVTNKKKSETIRKHYQRVLNKAQYYYNNQSSIFNFFQPPSGSKDVIFKDKIVKLTNIPPLIQNYKTWLGAEYLKALEAIDVHQCTSNANPIGQTQLSLVVLFAAIHIVRVVV</sequence>
<name>V4BH56_LOTGI</name>
<dbReference type="PANTHER" id="PTHR11485">
    <property type="entry name" value="TRANSFERRIN"/>
    <property type="match status" value="1"/>
</dbReference>
<gene>
    <name evidence="6" type="ORF">LOTGIDRAFT_234865</name>
</gene>
<keyword evidence="3" id="KW-0677">Repeat</keyword>
<reference evidence="6 7" key="1">
    <citation type="journal article" date="2013" name="Nature">
        <title>Insights into bilaterian evolution from three spiralian genomes.</title>
        <authorList>
            <person name="Simakov O."/>
            <person name="Marletaz F."/>
            <person name="Cho S.J."/>
            <person name="Edsinger-Gonzales E."/>
            <person name="Havlak P."/>
            <person name="Hellsten U."/>
            <person name="Kuo D.H."/>
            <person name="Larsson T."/>
            <person name="Lv J."/>
            <person name="Arendt D."/>
            <person name="Savage R."/>
            <person name="Osoegawa K."/>
            <person name="de Jong P."/>
            <person name="Grimwood J."/>
            <person name="Chapman J.A."/>
            <person name="Shapiro H."/>
            <person name="Aerts A."/>
            <person name="Otillar R.P."/>
            <person name="Terry A.Y."/>
            <person name="Boore J.L."/>
            <person name="Grigoriev I.V."/>
            <person name="Lindberg D.R."/>
            <person name="Seaver E.C."/>
            <person name="Weisblat D.A."/>
            <person name="Putnam N.H."/>
            <person name="Rokhsar D.S."/>
        </authorList>
    </citation>
    <scope>NUCLEOTIDE SEQUENCE [LARGE SCALE GENOMIC DNA]</scope>
</reference>
<organism evidence="6 7">
    <name type="scientific">Lottia gigantea</name>
    <name type="common">Giant owl limpet</name>
    <dbReference type="NCBI Taxonomy" id="225164"/>
    <lineage>
        <taxon>Eukaryota</taxon>
        <taxon>Metazoa</taxon>
        <taxon>Spiralia</taxon>
        <taxon>Lophotrochozoa</taxon>
        <taxon>Mollusca</taxon>
        <taxon>Gastropoda</taxon>
        <taxon>Patellogastropoda</taxon>
        <taxon>Lottioidea</taxon>
        <taxon>Lottiidae</taxon>
        <taxon>Lottia</taxon>
    </lineage>
</organism>
<dbReference type="GeneID" id="20249662"/>
<dbReference type="STRING" id="225164.V4BH56"/>
<dbReference type="GO" id="GO:0005615">
    <property type="term" value="C:extracellular space"/>
    <property type="evidence" value="ECO:0007669"/>
    <property type="project" value="TreeGrafter"/>
</dbReference>
<dbReference type="PROSITE" id="PS00206">
    <property type="entry name" value="TRANSFERRIN_LIKE_2"/>
    <property type="match status" value="1"/>
</dbReference>
<feature type="domain" description="Transferrin-like" evidence="5">
    <location>
        <begin position="359"/>
        <end position="703"/>
    </location>
</feature>
<dbReference type="KEGG" id="lgi:LOTGIDRAFT_234865"/>
<dbReference type="Proteomes" id="UP000030746">
    <property type="component" value="Unassembled WGS sequence"/>
</dbReference>
<dbReference type="Pfam" id="PF00405">
    <property type="entry name" value="Transferrin"/>
    <property type="match status" value="2"/>
</dbReference>
<dbReference type="InterPro" id="IPR001156">
    <property type="entry name" value="Transferrin-like_dom"/>
</dbReference>
<dbReference type="SUPFAM" id="SSF53850">
    <property type="entry name" value="Periplasmic binding protein-like II"/>
    <property type="match status" value="2"/>
</dbReference>
<dbReference type="CTD" id="20249662"/>
<accession>V4BH56</accession>
<dbReference type="HOGENOM" id="CLU_011309_1_0_1"/>
<evidence type="ECO:0000259" key="5">
    <source>
        <dbReference type="PROSITE" id="PS51408"/>
    </source>
</evidence>
<dbReference type="SMART" id="SM00094">
    <property type="entry name" value="TR_FER"/>
    <property type="match status" value="2"/>
</dbReference>
<evidence type="ECO:0000256" key="3">
    <source>
        <dbReference type="ARBA" id="ARBA00022737"/>
    </source>
</evidence>
<dbReference type="PRINTS" id="PR00422">
    <property type="entry name" value="TRANSFERRIN"/>
</dbReference>
<dbReference type="InterPro" id="IPR018195">
    <property type="entry name" value="Transferrin_Fe_BS"/>
</dbReference>
<evidence type="ECO:0000313" key="6">
    <source>
        <dbReference type="EMBL" id="ESO87859.1"/>
    </source>
</evidence>
<feature type="domain" description="Transferrin-like" evidence="5">
    <location>
        <begin position="24"/>
        <end position="354"/>
    </location>
</feature>
<dbReference type="FunFam" id="3.40.190.10:FF:000095">
    <property type="entry name" value="Lactotransferrin"/>
    <property type="match status" value="1"/>
</dbReference>
<dbReference type="PROSITE" id="PS00207">
    <property type="entry name" value="TRANSFERRIN_LIKE_3"/>
    <property type="match status" value="1"/>
</dbReference>
<keyword evidence="2" id="KW-0964">Secreted</keyword>